<dbReference type="Pfam" id="PF14824">
    <property type="entry name" value="Sirohm_synth_M"/>
    <property type="match status" value="1"/>
</dbReference>
<dbReference type="RefSeq" id="WP_380025800.1">
    <property type="nucleotide sequence ID" value="NZ_JBHSHC010000093.1"/>
</dbReference>
<dbReference type="InterPro" id="IPR042518">
    <property type="entry name" value="SirC_C"/>
</dbReference>
<comment type="pathway">
    <text evidence="1">Porphyrin-containing compound metabolism; siroheme biosynthesis; sirohydrochlorin from precorrin-2: step 1/1.</text>
</comment>
<protein>
    <recommendedName>
        <fullName evidence="2">precorrin-2 dehydrogenase</fullName>
        <ecNumber evidence="2">1.3.1.76</ecNumber>
    </recommendedName>
</protein>
<dbReference type="SUPFAM" id="SSF75615">
    <property type="entry name" value="Siroheme synthase middle domains-like"/>
    <property type="match status" value="1"/>
</dbReference>
<keyword evidence="3" id="KW-0560">Oxidoreductase</keyword>
<gene>
    <name evidence="8" type="ORF">ACFO8Q_10990</name>
</gene>
<dbReference type="SUPFAM" id="SSF51735">
    <property type="entry name" value="NAD(P)-binding Rossmann-fold domains"/>
    <property type="match status" value="1"/>
</dbReference>
<evidence type="ECO:0000259" key="7">
    <source>
        <dbReference type="Pfam" id="PF14824"/>
    </source>
</evidence>
<dbReference type="NCBIfam" id="TIGR01470">
    <property type="entry name" value="cysG_Nterm"/>
    <property type="match status" value="1"/>
</dbReference>
<evidence type="ECO:0000256" key="1">
    <source>
        <dbReference type="ARBA" id="ARBA00005010"/>
    </source>
</evidence>
<evidence type="ECO:0000256" key="5">
    <source>
        <dbReference type="ARBA" id="ARBA00023244"/>
    </source>
</evidence>
<evidence type="ECO:0000256" key="4">
    <source>
        <dbReference type="ARBA" id="ARBA00023027"/>
    </source>
</evidence>
<dbReference type="Gene3D" id="3.40.50.720">
    <property type="entry name" value="NAD(P)-binding Rossmann-like Domain"/>
    <property type="match status" value="1"/>
</dbReference>
<keyword evidence="4" id="KW-0520">NAD</keyword>
<dbReference type="PANTHER" id="PTHR35330">
    <property type="entry name" value="SIROHEME BIOSYNTHESIS PROTEIN MET8"/>
    <property type="match status" value="1"/>
</dbReference>
<accession>A0ABV9Q279</accession>
<reference evidence="9" key="1">
    <citation type="journal article" date="2019" name="Int. J. Syst. Evol. Microbiol.">
        <title>The Global Catalogue of Microorganisms (GCM) 10K type strain sequencing project: providing services to taxonomists for standard genome sequencing and annotation.</title>
        <authorList>
            <consortium name="The Broad Institute Genomics Platform"/>
            <consortium name="The Broad Institute Genome Sequencing Center for Infectious Disease"/>
            <person name="Wu L."/>
            <person name="Ma J."/>
        </authorList>
    </citation>
    <scope>NUCLEOTIDE SEQUENCE [LARGE SCALE GENOMIC DNA]</scope>
    <source>
        <strain evidence="9">WYCCWR 12678</strain>
    </source>
</reference>
<dbReference type="InterPro" id="IPR028161">
    <property type="entry name" value="Met8-like"/>
</dbReference>
<keyword evidence="5" id="KW-0627">Porphyrin biosynthesis</keyword>
<dbReference type="EMBL" id="JBHSHC010000093">
    <property type="protein sequence ID" value="MFC4767878.1"/>
    <property type="molecule type" value="Genomic_DNA"/>
</dbReference>
<dbReference type="Pfam" id="PF13241">
    <property type="entry name" value="NAD_binding_7"/>
    <property type="match status" value="1"/>
</dbReference>
<dbReference type="EC" id="1.3.1.76" evidence="2"/>
<feature type="domain" description="Siroheme synthase central" evidence="7">
    <location>
        <begin position="121"/>
        <end position="147"/>
    </location>
</feature>
<evidence type="ECO:0000313" key="8">
    <source>
        <dbReference type="EMBL" id="MFC4767878.1"/>
    </source>
</evidence>
<name>A0ABV9Q279_9BACL</name>
<dbReference type="InterPro" id="IPR028281">
    <property type="entry name" value="Sirohaem_synthase_central"/>
</dbReference>
<proteinExistence type="predicted"/>
<keyword evidence="9" id="KW-1185">Reference proteome</keyword>
<organism evidence="8 9">
    <name type="scientific">Effusibacillus consociatus</name>
    <dbReference type="NCBI Taxonomy" id="1117041"/>
    <lineage>
        <taxon>Bacteria</taxon>
        <taxon>Bacillati</taxon>
        <taxon>Bacillota</taxon>
        <taxon>Bacilli</taxon>
        <taxon>Bacillales</taxon>
        <taxon>Alicyclobacillaceae</taxon>
        <taxon>Effusibacillus</taxon>
    </lineage>
</organism>
<dbReference type="PANTHER" id="PTHR35330:SF1">
    <property type="entry name" value="SIROHEME BIOSYNTHESIS PROTEIN MET8"/>
    <property type="match status" value="1"/>
</dbReference>
<dbReference type="Proteomes" id="UP001596002">
    <property type="component" value="Unassembled WGS sequence"/>
</dbReference>
<dbReference type="InterPro" id="IPR006367">
    <property type="entry name" value="Sirohaem_synthase_N"/>
</dbReference>
<evidence type="ECO:0000256" key="6">
    <source>
        <dbReference type="ARBA" id="ARBA00047561"/>
    </source>
</evidence>
<evidence type="ECO:0000256" key="2">
    <source>
        <dbReference type="ARBA" id="ARBA00012400"/>
    </source>
</evidence>
<sequence>MDKQFFGAFLDLSKRLCVVIGGGKVAERKVQSLLLCEARVRIVSPTLTPALAELVSEGRIEYVERSFQSGDTKGAFLTVAATNSPEVNRLVVQEAEADGRLVNSVHASTRGNTIFPAVVRRGPLQVAISTSGTGPAVARAVREELENYFDTEYELYLHKVSSIRNMLMKTIEDEAVRAEIIREIVQSNVRELLRSGNEAEADRTIRVIIEGRRNS</sequence>
<dbReference type="Gene3D" id="1.10.8.610">
    <property type="entry name" value="SirC, precorrin-2 dehydrogenase, C-terminal helical domain-like"/>
    <property type="match status" value="1"/>
</dbReference>
<evidence type="ECO:0000256" key="3">
    <source>
        <dbReference type="ARBA" id="ARBA00023002"/>
    </source>
</evidence>
<comment type="catalytic activity">
    <reaction evidence="6">
        <text>precorrin-2 + NAD(+) = sirohydrochlorin + NADH + 2 H(+)</text>
        <dbReference type="Rhea" id="RHEA:15613"/>
        <dbReference type="ChEBI" id="CHEBI:15378"/>
        <dbReference type="ChEBI" id="CHEBI:57540"/>
        <dbReference type="ChEBI" id="CHEBI:57945"/>
        <dbReference type="ChEBI" id="CHEBI:58351"/>
        <dbReference type="ChEBI" id="CHEBI:58827"/>
        <dbReference type="EC" id="1.3.1.76"/>
    </reaction>
</comment>
<evidence type="ECO:0000313" key="9">
    <source>
        <dbReference type="Proteomes" id="UP001596002"/>
    </source>
</evidence>
<comment type="caution">
    <text evidence="8">The sequence shown here is derived from an EMBL/GenBank/DDBJ whole genome shotgun (WGS) entry which is preliminary data.</text>
</comment>
<dbReference type="InterPro" id="IPR036291">
    <property type="entry name" value="NAD(P)-bd_dom_sf"/>
</dbReference>